<dbReference type="InterPro" id="IPR033731">
    <property type="entry name" value="GlyRS-like_core"/>
</dbReference>
<keyword evidence="3" id="KW-0963">Cytoplasm</keyword>
<evidence type="ECO:0000256" key="8">
    <source>
        <dbReference type="ARBA" id="ARBA00023146"/>
    </source>
</evidence>
<dbReference type="Pfam" id="PF00587">
    <property type="entry name" value="tRNA-synt_2b"/>
    <property type="match status" value="1"/>
</dbReference>
<evidence type="ECO:0000256" key="2">
    <source>
        <dbReference type="ARBA" id="ARBA00012829"/>
    </source>
</evidence>
<sequence length="469" mass="55420">MIKIKIGYKFMSENKINNISFKDIINFMKQNGFVFPGSEIYNGLANSFDYGVLGSLLKQNIKRAWIKKFIQETENNVLLDSSIIMNPKIWEASGHLSSFIDPLAENKDNNKRYRADKLIKEHNPQINVNKLNFDEMTEYLIQNEILGTKNWASVKKFNLLFQTHQGVVIENSSLLYLRPETCQGIFVNFKNILHSTRKKIPFGVGQIGKSFRNEITPGNFIFRTCEFEQMELEFFCHPKDYYEWFVFWKNYAYNFLLQLGFSSHYLKMKDYEIDDLSHYANATTDILFHFPWGFDELWGISSRNDFDLKQHQKYSKKDLQYFDAVTKEKYWPFVIEPSLGVERIFLALIINCLMNEKLENGTTRLILKLHPFLSPYKLAVLPLIKGKHSLKAKELYKKLSSFFEVCYDENQSIGKRYRRQDMIGTPFCCTIDEQSLIDDTVTIRERDTLSQKRFKIEEIIKYVQKKIFF</sequence>
<keyword evidence="7" id="KW-0648">Protein biosynthesis</keyword>
<keyword evidence="4 10" id="KW-0436">Ligase</keyword>
<dbReference type="PRINTS" id="PR01043">
    <property type="entry name" value="TRNASYNTHGLY"/>
</dbReference>
<dbReference type="InterPro" id="IPR006195">
    <property type="entry name" value="aa-tRNA-synth_II"/>
</dbReference>
<dbReference type="RefSeq" id="WP_273585101.1">
    <property type="nucleotide sequence ID" value="NZ_JANHJP010000002.1"/>
</dbReference>
<proteinExistence type="inferred from homology"/>
<feature type="domain" description="Aminoacyl-transfer RNA synthetases class-II family profile" evidence="9">
    <location>
        <begin position="111"/>
        <end position="371"/>
    </location>
</feature>
<dbReference type="SUPFAM" id="SSF55681">
    <property type="entry name" value="Class II aaRS and biotin synthetases"/>
    <property type="match status" value="1"/>
</dbReference>
<keyword evidence="6" id="KW-0067">ATP-binding</keyword>
<dbReference type="EC" id="6.1.1.14" evidence="2"/>
<protein>
    <recommendedName>
        <fullName evidence="2">glycine--tRNA ligase</fullName>
        <ecNumber evidence="2">6.1.1.14</ecNumber>
    </recommendedName>
</protein>
<keyword evidence="5" id="KW-0547">Nucleotide-binding</keyword>
<dbReference type="GO" id="GO:0016874">
    <property type="term" value="F:ligase activity"/>
    <property type="evidence" value="ECO:0007669"/>
    <property type="project" value="UniProtKB-KW"/>
</dbReference>
<dbReference type="CDD" id="cd00774">
    <property type="entry name" value="GlyRS-like_core"/>
    <property type="match status" value="1"/>
</dbReference>
<dbReference type="EMBL" id="JANHJP010000002">
    <property type="protein sequence ID" value="MDC9031870.1"/>
    <property type="molecule type" value="Genomic_DNA"/>
</dbReference>
<evidence type="ECO:0000256" key="1">
    <source>
        <dbReference type="ARBA" id="ARBA00008226"/>
    </source>
</evidence>
<comment type="similarity">
    <text evidence="1">Belongs to the class-II aminoacyl-tRNA synthetase family.</text>
</comment>
<dbReference type="NCBIfam" id="NF003211">
    <property type="entry name" value="PRK04173.1"/>
    <property type="match status" value="1"/>
</dbReference>
<dbReference type="Proteomes" id="UP001221763">
    <property type="component" value="Unassembled WGS sequence"/>
</dbReference>
<dbReference type="NCBIfam" id="TIGR00389">
    <property type="entry name" value="glyS_dimeric"/>
    <property type="match status" value="1"/>
</dbReference>
<evidence type="ECO:0000256" key="5">
    <source>
        <dbReference type="ARBA" id="ARBA00022741"/>
    </source>
</evidence>
<reference evidence="10 11" key="1">
    <citation type="journal article" date="2023" name="Plant">
        <title>Draft Genome Sequence Resource of CBPPT1, a 'Candidatus Phytoplasma trifolii'-Related Strain Associated with Potato Purple Top Disease in the Columbia Basin, U.S.A.</title>
        <authorList>
            <person name="Wei W."/>
            <person name="Shao J."/>
            <person name="Bottner-Parker K.D."/>
            <person name="Zhao Y."/>
        </authorList>
    </citation>
    <scope>NUCLEOTIDE SEQUENCE [LARGE SCALE GENOMIC DNA]</scope>
    <source>
        <strain evidence="10 11">CBPPT1</strain>
    </source>
</reference>
<dbReference type="PANTHER" id="PTHR10745:SF8">
    <property type="entry name" value="DNA POLYMERASE SUBUNIT GAMMA-2, MITOCHONDRIAL"/>
    <property type="match status" value="1"/>
</dbReference>
<keyword evidence="8" id="KW-0030">Aminoacyl-tRNA synthetase</keyword>
<dbReference type="InterPro" id="IPR045864">
    <property type="entry name" value="aa-tRNA-synth_II/BPL/LPL"/>
</dbReference>
<evidence type="ECO:0000256" key="3">
    <source>
        <dbReference type="ARBA" id="ARBA00022490"/>
    </source>
</evidence>
<dbReference type="SUPFAM" id="SSF52954">
    <property type="entry name" value="Class II aaRS ABD-related"/>
    <property type="match status" value="1"/>
</dbReference>
<dbReference type="InterPro" id="IPR002315">
    <property type="entry name" value="tRNA-synt_gly"/>
</dbReference>
<dbReference type="InterPro" id="IPR036621">
    <property type="entry name" value="Anticodon-bd_dom_sf"/>
</dbReference>
<dbReference type="InterPro" id="IPR027031">
    <property type="entry name" value="Gly-tRNA_synthase/POLG2"/>
</dbReference>
<dbReference type="InterPro" id="IPR002314">
    <property type="entry name" value="aa-tRNA-synt_IIb"/>
</dbReference>
<evidence type="ECO:0000256" key="6">
    <source>
        <dbReference type="ARBA" id="ARBA00022840"/>
    </source>
</evidence>
<accession>A0ABT5L860</accession>
<dbReference type="PANTHER" id="PTHR10745">
    <property type="entry name" value="GLYCYL-TRNA SYNTHETASE/DNA POLYMERASE SUBUNIT GAMMA-2"/>
    <property type="match status" value="1"/>
</dbReference>
<dbReference type="Gene3D" id="3.40.50.800">
    <property type="entry name" value="Anticodon-binding domain"/>
    <property type="match status" value="1"/>
</dbReference>
<evidence type="ECO:0000256" key="4">
    <source>
        <dbReference type="ARBA" id="ARBA00022598"/>
    </source>
</evidence>
<evidence type="ECO:0000259" key="9">
    <source>
        <dbReference type="PROSITE" id="PS50862"/>
    </source>
</evidence>
<dbReference type="InterPro" id="IPR004154">
    <property type="entry name" value="Anticodon-bd"/>
</dbReference>
<evidence type="ECO:0000256" key="7">
    <source>
        <dbReference type="ARBA" id="ARBA00022917"/>
    </source>
</evidence>
<comment type="caution">
    <text evidence="10">The sequence shown here is derived from an EMBL/GenBank/DDBJ whole genome shotgun (WGS) entry which is preliminary data.</text>
</comment>
<keyword evidence="11" id="KW-1185">Reference proteome</keyword>
<evidence type="ECO:0000313" key="11">
    <source>
        <dbReference type="Proteomes" id="UP001221763"/>
    </source>
</evidence>
<organism evidence="10 11">
    <name type="scientific">Columbia Basin potato purple top phytoplasma</name>
    <dbReference type="NCBI Taxonomy" id="307134"/>
    <lineage>
        <taxon>Bacteria</taxon>
        <taxon>Bacillati</taxon>
        <taxon>Mycoplasmatota</taxon>
        <taxon>Mollicutes</taxon>
        <taxon>Acholeplasmatales</taxon>
        <taxon>Acholeplasmataceae</taxon>
        <taxon>Candidatus Phytoplasma</taxon>
        <taxon>16SrVI (Clover proliferation group)</taxon>
    </lineage>
</organism>
<name>A0ABT5L860_9MOLU</name>
<gene>
    <name evidence="10" type="ORF">M8044_000089</name>
</gene>
<dbReference type="Pfam" id="PF03129">
    <property type="entry name" value="HGTP_anticodon"/>
    <property type="match status" value="1"/>
</dbReference>
<dbReference type="PROSITE" id="PS50862">
    <property type="entry name" value="AA_TRNA_LIGASE_II"/>
    <property type="match status" value="1"/>
</dbReference>
<evidence type="ECO:0000313" key="10">
    <source>
        <dbReference type="EMBL" id="MDC9031870.1"/>
    </source>
</evidence>
<dbReference type="Gene3D" id="3.30.930.10">
    <property type="entry name" value="Bira Bifunctional Protein, Domain 2"/>
    <property type="match status" value="1"/>
</dbReference>